<protein>
    <recommendedName>
        <fullName evidence="3">Thioredoxin domain-containing protein</fullName>
    </recommendedName>
</protein>
<organism evidence="1 2">
    <name type="scientific">Oleoguttula mirabilis</name>
    <dbReference type="NCBI Taxonomy" id="1507867"/>
    <lineage>
        <taxon>Eukaryota</taxon>
        <taxon>Fungi</taxon>
        <taxon>Dikarya</taxon>
        <taxon>Ascomycota</taxon>
        <taxon>Pezizomycotina</taxon>
        <taxon>Dothideomycetes</taxon>
        <taxon>Dothideomycetidae</taxon>
        <taxon>Mycosphaerellales</taxon>
        <taxon>Teratosphaeriaceae</taxon>
        <taxon>Oleoguttula</taxon>
    </lineage>
</organism>
<dbReference type="AlphaFoldDB" id="A0AAV9JSP0"/>
<reference evidence="1 2" key="1">
    <citation type="submission" date="2021-11" db="EMBL/GenBank/DDBJ databases">
        <title>Black yeast isolated from Biological Soil Crust.</title>
        <authorList>
            <person name="Kurbessoian T."/>
        </authorList>
    </citation>
    <scope>NUCLEOTIDE SEQUENCE [LARGE SCALE GENOMIC DNA]</scope>
    <source>
        <strain evidence="1 2">CCFEE 5522</strain>
    </source>
</reference>
<dbReference type="Gene3D" id="3.40.30.10">
    <property type="entry name" value="Glutaredoxin"/>
    <property type="match status" value="1"/>
</dbReference>
<dbReference type="SUPFAM" id="SSF52833">
    <property type="entry name" value="Thioredoxin-like"/>
    <property type="match status" value="1"/>
</dbReference>
<dbReference type="EMBL" id="JAVFHQ010000007">
    <property type="protein sequence ID" value="KAK4548503.1"/>
    <property type="molecule type" value="Genomic_DNA"/>
</dbReference>
<name>A0AAV9JSP0_9PEZI</name>
<sequence>MPEERMHTELNSKEDFAEAINKDQGKFIFILAYEGEPPAGADDRARQFSDKVVPYKFDVSKAPKAKEAHGITQTPCALIFKNGQLVKKVDGMAPEGMKERPMEGQGVAGSKVIPTNFCFDDTFKGNACAVNFVGSKPVMDISQPRLNNGMEWDGQYTETANQTMSTEERRSTLLIEWARAGFINPSTSRLRTR</sequence>
<dbReference type="InterPro" id="IPR036249">
    <property type="entry name" value="Thioredoxin-like_sf"/>
</dbReference>
<evidence type="ECO:0008006" key="3">
    <source>
        <dbReference type="Google" id="ProtNLM"/>
    </source>
</evidence>
<evidence type="ECO:0000313" key="1">
    <source>
        <dbReference type="EMBL" id="KAK4548503.1"/>
    </source>
</evidence>
<proteinExistence type="predicted"/>
<comment type="caution">
    <text evidence="1">The sequence shown here is derived from an EMBL/GenBank/DDBJ whole genome shotgun (WGS) entry which is preliminary data.</text>
</comment>
<dbReference type="Proteomes" id="UP001324427">
    <property type="component" value="Unassembled WGS sequence"/>
</dbReference>
<evidence type="ECO:0000313" key="2">
    <source>
        <dbReference type="Proteomes" id="UP001324427"/>
    </source>
</evidence>
<gene>
    <name evidence="1" type="ORF">LTR36_009413</name>
</gene>
<keyword evidence="2" id="KW-1185">Reference proteome</keyword>
<accession>A0AAV9JSP0</accession>